<organism evidence="5 6">
    <name type="scientific">Allacma fusca</name>
    <dbReference type="NCBI Taxonomy" id="39272"/>
    <lineage>
        <taxon>Eukaryota</taxon>
        <taxon>Metazoa</taxon>
        <taxon>Ecdysozoa</taxon>
        <taxon>Arthropoda</taxon>
        <taxon>Hexapoda</taxon>
        <taxon>Collembola</taxon>
        <taxon>Symphypleona</taxon>
        <taxon>Sminthuridae</taxon>
        <taxon>Allacma</taxon>
    </lineage>
</organism>
<sequence>MEIQSGRVNTFGSIGYVSQQAWIQNATLRNNILFGSKMVPGLYDRTIEACALKPDINILLGGDETE</sequence>
<comment type="caution">
    <text evidence="5">The sequence shown here is derived from an EMBL/GenBank/DDBJ whole genome shotgun (WGS) entry which is preliminary data.</text>
</comment>
<dbReference type="PANTHER" id="PTHR24223">
    <property type="entry name" value="ATP-BINDING CASSETTE SUB-FAMILY C"/>
    <property type="match status" value="1"/>
</dbReference>
<dbReference type="Proteomes" id="UP000708208">
    <property type="component" value="Unassembled WGS sequence"/>
</dbReference>
<evidence type="ECO:0000256" key="2">
    <source>
        <dbReference type="ARBA" id="ARBA00022737"/>
    </source>
</evidence>
<comment type="subcellular location">
    <subcellularLocation>
        <location evidence="1">Endomembrane system</location>
        <topology evidence="1">Multi-pass membrane protein</topology>
    </subcellularLocation>
</comment>
<accession>A0A8J2PB50</accession>
<feature type="non-terminal residue" evidence="5">
    <location>
        <position position="66"/>
    </location>
</feature>
<dbReference type="AlphaFoldDB" id="A0A8J2PB50"/>
<dbReference type="PANTHER" id="PTHR24223:SF443">
    <property type="entry name" value="MULTIDRUG-RESISTANCE LIKE PROTEIN 1, ISOFORM I"/>
    <property type="match status" value="1"/>
</dbReference>
<dbReference type="InterPro" id="IPR050173">
    <property type="entry name" value="ABC_transporter_C-like"/>
</dbReference>
<keyword evidence="6" id="KW-1185">Reference proteome</keyword>
<gene>
    <name evidence="5" type="ORF">AFUS01_LOCUS26765</name>
</gene>
<reference evidence="5" key="1">
    <citation type="submission" date="2021-06" db="EMBL/GenBank/DDBJ databases">
        <authorList>
            <person name="Hodson N. C."/>
            <person name="Mongue J. A."/>
            <person name="Jaron S. K."/>
        </authorList>
    </citation>
    <scope>NUCLEOTIDE SEQUENCE</scope>
</reference>
<evidence type="ECO:0000256" key="3">
    <source>
        <dbReference type="ARBA" id="ARBA00022741"/>
    </source>
</evidence>
<keyword evidence="4" id="KW-0067">ATP-binding</keyword>
<dbReference type="EMBL" id="CAJVCH010361734">
    <property type="protein sequence ID" value="CAG7816132.1"/>
    <property type="molecule type" value="Genomic_DNA"/>
</dbReference>
<name>A0A8J2PB50_9HEXA</name>
<proteinExistence type="predicted"/>
<evidence type="ECO:0000256" key="4">
    <source>
        <dbReference type="ARBA" id="ARBA00022840"/>
    </source>
</evidence>
<dbReference type="GO" id="GO:0005524">
    <property type="term" value="F:ATP binding"/>
    <property type="evidence" value="ECO:0007669"/>
    <property type="project" value="UniProtKB-KW"/>
</dbReference>
<dbReference type="GO" id="GO:0012505">
    <property type="term" value="C:endomembrane system"/>
    <property type="evidence" value="ECO:0007669"/>
    <property type="project" value="UniProtKB-SubCell"/>
</dbReference>
<keyword evidence="2" id="KW-0677">Repeat</keyword>
<keyword evidence="3" id="KW-0547">Nucleotide-binding</keyword>
<evidence type="ECO:0000313" key="6">
    <source>
        <dbReference type="Proteomes" id="UP000708208"/>
    </source>
</evidence>
<dbReference type="OrthoDB" id="10056452at2759"/>
<evidence type="ECO:0000313" key="5">
    <source>
        <dbReference type="EMBL" id="CAG7816132.1"/>
    </source>
</evidence>
<evidence type="ECO:0000256" key="1">
    <source>
        <dbReference type="ARBA" id="ARBA00004127"/>
    </source>
</evidence>
<protein>
    <submittedName>
        <fullName evidence="5">Uncharacterized protein</fullName>
    </submittedName>
</protein>
<dbReference type="GO" id="GO:0016020">
    <property type="term" value="C:membrane"/>
    <property type="evidence" value="ECO:0007669"/>
    <property type="project" value="TreeGrafter"/>
</dbReference>
<dbReference type="GO" id="GO:0042626">
    <property type="term" value="F:ATPase-coupled transmembrane transporter activity"/>
    <property type="evidence" value="ECO:0007669"/>
    <property type="project" value="TreeGrafter"/>
</dbReference>